<dbReference type="Pfam" id="PF13163">
    <property type="entry name" value="DUF3999"/>
    <property type="match status" value="1"/>
</dbReference>
<dbReference type="RefSeq" id="WP_200033541.1">
    <property type="nucleotide sequence ID" value="NZ_JADWND010000002.1"/>
</dbReference>
<name>A0ABS0ZMN8_9ENTR</name>
<feature type="signal peptide" evidence="2">
    <location>
        <begin position="1"/>
        <end position="21"/>
    </location>
</feature>
<evidence type="ECO:0000313" key="4">
    <source>
        <dbReference type="Proteomes" id="UP000746649"/>
    </source>
</evidence>
<evidence type="ECO:0000313" key="3">
    <source>
        <dbReference type="EMBL" id="MBJ8380101.1"/>
    </source>
</evidence>
<feature type="transmembrane region" description="Helical" evidence="1">
    <location>
        <begin position="434"/>
        <end position="455"/>
    </location>
</feature>
<sequence>MKWINAVVCTTLLTLAGPVLGNETPVASPQDYAFGVTLGTSTPSQWYRIALPQDVYQQSASPELQDVRVFNQRGEAVPFSLVKAARQQAASEPTALRLFPLDSSPVTSRQTTEDDTDKILLRSKSGVEIVLEGEKAKPVGQHYLLTLPEKASEAVSLSQLQLAWDTPQTPWQGKASVYYSVNLKRWHSLREEMPLMDIASGNDRLKLDRIDVDITLSPHAIRYLLLVLEAPRATVALTGVKAVSAPAHVVAEQMAMQGEGRRLSATEAQWQWTRPQPLSSLDITLNSDGVLPVEIAWRSTAKSDWQVLKKEVLYQLEGRASAPVPLPGTLVEAIKITTLNARLPETLPQVTGYRDRYDLVFNAQGKAPYLLAWGNGAAEPASVGVDMLIPADLRTTYDVATLPSASVNEAVKLGGESRLTATPATERESQAKQLLVWGVLIVGVALLALLAFRLWREVKKDGAT</sequence>
<keyword evidence="4" id="KW-1185">Reference proteome</keyword>
<keyword evidence="1" id="KW-1133">Transmembrane helix</keyword>
<protein>
    <submittedName>
        <fullName evidence="3">DUF3999 domain-containing protein</fullName>
    </submittedName>
</protein>
<proteinExistence type="predicted"/>
<feature type="chain" id="PRO_5045519584" evidence="2">
    <location>
        <begin position="22"/>
        <end position="464"/>
    </location>
</feature>
<dbReference type="EMBL" id="JADWND010000002">
    <property type="protein sequence ID" value="MBJ8380101.1"/>
    <property type="molecule type" value="Genomic_DNA"/>
</dbReference>
<comment type="caution">
    <text evidence="3">The sequence shown here is derived from an EMBL/GenBank/DDBJ whole genome shotgun (WGS) entry which is preliminary data.</text>
</comment>
<organism evidence="3 4">
    <name type="scientific">Citrobacter sedlakii</name>
    <dbReference type="NCBI Taxonomy" id="67826"/>
    <lineage>
        <taxon>Bacteria</taxon>
        <taxon>Pseudomonadati</taxon>
        <taxon>Pseudomonadota</taxon>
        <taxon>Gammaproteobacteria</taxon>
        <taxon>Enterobacterales</taxon>
        <taxon>Enterobacteriaceae</taxon>
        <taxon>Citrobacter</taxon>
        <taxon>Citrobacter freundii complex</taxon>
    </lineage>
</organism>
<dbReference type="Proteomes" id="UP000746649">
    <property type="component" value="Unassembled WGS sequence"/>
</dbReference>
<reference evidence="3 4" key="1">
    <citation type="submission" date="2020-11" db="EMBL/GenBank/DDBJ databases">
        <title>Enhanced detection system for hospital associated transmission using whole genome sequencing surveillance.</title>
        <authorList>
            <person name="Harrison L.H."/>
            <person name="Van Tyne D."/>
            <person name="Marsh J.W."/>
            <person name="Griffith M.P."/>
            <person name="Snyder D.J."/>
            <person name="Cooper V.S."/>
            <person name="Mustapha M."/>
        </authorList>
    </citation>
    <scope>NUCLEOTIDE SEQUENCE [LARGE SCALE GENOMIC DNA]</scope>
    <source>
        <strain evidence="3 4">CB00117</strain>
    </source>
</reference>
<evidence type="ECO:0000256" key="2">
    <source>
        <dbReference type="SAM" id="SignalP"/>
    </source>
</evidence>
<keyword evidence="1" id="KW-0812">Transmembrane</keyword>
<evidence type="ECO:0000256" key="1">
    <source>
        <dbReference type="SAM" id="Phobius"/>
    </source>
</evidence>
<keyword evidence="1" id="KW-0472">Membrane</keyword>
<keyword evidence="2" id="KW-0732">Signal</keyword>
<accession>A0ABS0ZMN8</accession>
<dbReference type="InterPro" id="IPR025060">
    <property type="entry name" value="DUF3999"/>
</dbReference>
<gene>
    <name evidence="3" type="ORF">I6M88_03780</name>
</gene>